<keyword evidence="4 7" id="KW-0812">Transmembrane</keyword>
<comment type="caution">
    <text evidence="10">The sequence shown here is derived from an EMBL/GenBank/DDBJ whole genome shotgun (WGS) entry which is preliminary data.</text>
</comment>
<evidence type="ECO:0000256" key="6">
    <source>
        <dbReference type="ARBA" id="ARBA00023237"/>
    </source>
</evidence>
<evidence type="ECO:0000256" key="5">
    <source>
        <dbReference type="ARBA" id="ARBA00023136"/>
    </source>
</evidence>
<evidence type="ECO:0000313" key="10">
    <source>
        <dbReference type="EMBL" id="OAZ05241.1"/>
    </source>
</evidence>
<dbReference type="Pfam" id="PF13715">
    <property type="entry name" value="CarbopepD_reg_2"/>
    <property type="match status" value="1"/>
</dbReference>
<dbReference type="RefSeq" id="WP_064714232.1">
    <property type="nucleotide sequence ID" value="NZ_JMTM01000013.1"/>
</dbReference>
<sequence length="1007" mass="112173">MKKKSFLRGRHAFYCLLVQIAFVAFSPLQAKTKKRHLILPKQPQRVQGIVSDGSQPIPGASVSIKNKKNSTTFTDFNGHYLLAADSNDTLVVAFMGFTTAQVSIQGRKTIDITLRMDATSLQEVKVNAGYYTIKESERTGSIARITAKEIATQPVTNVLATLQGRMAGVSITQTTGTPGGGFDIKIRGQNSLRADANAPLYLIDGVPYASDPIGNPQTASIFPSVTSPLNSINPETIESIEILKDADATAIYGSRGANGVVLITTKKGKSGKTTMTLSASSGVGHVTRFMQLMTTQPYLAMRKQAFLNDGLTQYNPWDYDINGTWDQNRYTDWQKELLGKTAQINDVQATLTGGSEQTQFLLSGTFHKESTVFPGAFLYKKGGSQFNLNHRSPEDKFKATVSASYTLQDNNQPAFDLTYEARSLAPNAPALYLPDGSLNWENGTWENPLRHLNAQYKSTTKDLIANTVVSYAILPDLYLKSSMGYTHLSTLETRTAPSTIYNPAYNVGSDRSAIFTNSTYRSSWILEPQANWEKESRFGKIGVLLGATFQHQNSNSLVQSANGFSSNSLIYTLAAAKYVNVLVHDDTQYKYQAFFGRFNYNWQQRYLLNFTARRDGSSRFGPGKQFANFGALGAAWLFSNEPWLKDRSWLSFGKWRASIGTTGNDQIGDYQFLNTYTTSGISYNGVIGLQPSRLFNPTFGWETNKKIETALELGFFKDRIFVTGAWYQNRSSNQLVGMPLSGTTGFTLLQANLDATVENTGLEFTLRTSHWNTPNFSWTTSVNLTLSKNKLLRFPGLESSSYNQQYRIGQPLNIELLYQYKGIHPQTGVYEFEDVNQDGILSFPEDQQTTANLTPTYFGGVHNQLRYKRWKLDFLFQFVKQKNRSYPMGPAGIFSNQQASASNSWLPTGDQAPYQIYTTGLNYEAVLADYYYSESDAAILDASFIRLKNLALSFDVPLPSQATQCQLMLQGQNLLTFTRFKEGDPEFTSYGYLPPLRVLTLGVQLTF</sequence>
<dbReference type="NCBIfam" id="TIGR04056">
    <property type="entry name" value="OMP_RagA_SusC"/>
    <property type="match status" value="1"/>
</dbReference>
<keyword evidence="5 7" id="KW-0472">Membrane</keyword>
<dbReference type="InterPro" id="IPR036942">
    <property type="entry name" value="Beta-barrel_TonB_sf"/>
</dbReference>
<name>A0A199XVH4_9FLAO</name>
<feature type="signal peptide" evidence="8">
    <location>
        <begin position="1"/>
        <end position="30"/>
    </location>
</feature>
<dbReference type="SUPFAM" id="SSF56935">
    <property type="entry name" value="Porins"/>
    <property type="match status" value="1"/>
</dbReference>
<dbReference type="OrthoDB" id="9768177at2"/>
<evidence type="ECO:0000259" key="9">
    <source>
        <dbReference type="Pfam" id="PF07715"/>
    </source>
</evidence>
<dbReference type="InterPro" id="IPR037066">
    <property type="entry name" value="Plug_dom_sf"/>
</dbReference>
<keyword evidence="6 7" id="KW-0998">Cell outer membrane</keyword>
<evidence type="ECO:0000256" key="4">
    <source>
        <dbReference type="ARBA" id="ARBA00022692"/>
    </source>
</evidence>
<keyword evidence="8" id="KW-0732">Signal</keyword>
<organism evidence="10 11">
    <name type="scientific">Flavobacterium succinicans</name>
    <dbReference type="NCBI Taxonomy" id="29536"/>
    <lineage>
        <taxon>Bacteria</taxon>
        <taxon>Pseudomonadati</taxon>
        <taxon>Bacteroidota</taxon>
        <taxon>Flavobacteriia</taxon>
        <taxon>Flavobacteriales</taxon>
        <taxon>Flavobacteriaceae</taxon>
        <taxon>Flavobacterium</taxon>
    </lineage>
</organism>
<evidence type="ECO:0000256" key="1">
    <source>
        <dbReference type="ARBA" id="ARBA00004571"/>
    </source>
</evidence>
<dbReference type="InterPro" id="IPR023997">
    <property type="entry name" value="TonB-dep_OMP_SusC/RagA_CS"/>
</dbReference>
<keyword evidence="2 7" id="KW-0813">Transport</keyword>
<dbReference type="GO" id="GO:0009279">
    <property type="term" value="C:cell outer membrane"/>
    <property type="evidence" value="ECO:0007669"/>
    <property type="project" value="UniProtKB-SubCell"/>
</dbReference>
<dbReference type="InterPro" id="IPR008969">
    <property type="entry name" value="CarboxyPept-like_regulatory"/>
</dbReference>
<comment type="similarity">
    <text evidence="7">Belongs to the TonB-dependent receptor family.</text>
</comment>
<dbReference type="AlphaFoldDB" id="A0A199XVH4"/>
<dbReference type="PATRIC" id="fig|29536.5.peg.352"/>
<keyword evidence="3 7" id="KW-1134">Transmembrane beta strand</keyword>
<dbReference type="NCBIfam" id="TIGR04057">
    <property type="entry name" value="SusC_RagA_signa"/>
    <property type="match status" value="1"/>
</dbReference>
<evidence type="ECO:0000256" key="2">
    <source>
        <dbReference type="ARBA" id="ARBA00022448"/>
    </source>
</evidence>
<gene>
    <name evidence="10" type="primary">susC_2</name>
    <name evidence="10" type="ORF">FLB_03320</name>
</gene>
<dbReference type="Pfam" id="PF07715">
    <property type="entry name" value="Plug"/>
    <property type="match status" value="1"/>
</dbReference>
<dbReference type="Gene3D" id="2.60.40.1120">
    <property type="entry name" value="Carboxypeptidase-like, regulatory domain"/>
    <property type="match status" value="1"/>
</dbReference>
<dbReference type="Gene3D" id="2.170.130.10">
    <property type="entry name" value="TonB-dependent receptor, plug domain"/>
    <property type="match status" value="1"/>
</dbReference>
<dbReference type="InterPro" id="IPR039426">
    <property type="entry name" value="TonB-dep_rcpt-like"/>
</dbReference>
<feature type="chain" id="PRO_5008287025" evidence="8">
    <location>
        <begin position="31"/>
        <end position="1007"/>
    </location>
</feature>
<dbReference type="InterPro" id="IPR012910">
    <property type="entry name" value="Plug_dom"/>
</dbReference>
<reference evidence="10 11" key="1">
    <citation type="submission" date="2016-06" db="EMBL/GenBank/DDBJ databases">
        <title>Draft genome sequence of Flavobacterium succinicans strain DD5b.</title>
        <authorList>
            <person name="Poehlein A."/>
            <person name="Daniel R."/>
            <person name="Simeonova D.D."/>
        </authorList>
    </citation>
    <scope>NUCLEOTIDE SEQUENCE [LARGE SCALE GENOMIC DNA]</scope>
    <source>
        <strain evidence="10 11">DD5b</strain>
    </source>
</reference>
<comment type="subcellular location">
    <subcellularLocation>
        <location evidence="1 7">Cell outer membrane</location>
        <topology evidence="1 7">Multi-pass membrane protein</topology>
    </subcellularLocation>
</comment>
<proteinExistence type="inferred from homology"/>
<dbReference type="Gene3D" id="2.40.170.20">
    <property type="entry name" value="TonB-dependent receptor, beta-barrel domain"/>
    <property type="match status" value="1"/>
</dbReference>
<dbReference type="PROSITE" id="PS52016">
    <property type="entry name" value="TONB_DEPENDENT_REC_3"/>
    <property type="match status" value="1"/>
</dbReference>
<accession>A0A199XVH4</accession>
<dbReference type="EMBL" id="JMTM01000013">
    <property type="protein sequence ID" value="OAZ05241.1"/>
    <property type="molecule type" value="Genomic_DNA"/>
</dbReference>
<protein>
    <submittedName>
        <fullName evidence="10">TonB-dependent receptor SusC</fullName>
    </submittedName>
</protein>
<dbReference type="Proteomes" id="UP000093807">
    <property type="component" value="Unassembled WGS sequence"/>
</dbReference>
<keyword evidence="10" id="KW-0675">Receptor</keyword>
<dbReference type="SUPFAM" id="SSF49464">
    <property type="entry name" value="Carboxypeptidase regulatory domain-like"/>
    <property type="match status" value="1"/>
</dbReference>
<dbReference type="InterPro" id="IPR023996">
    <property type="entry name" value="TonB-dep_OMP_SusC/RagA"/>
</dbReference>
<evidence type="ECO:0000256" key="8">
    <source>
        <dbReference type="SAM" id="SignalP"/>
    </source>
</evidence>
<evidence type="ECO:0000256" key="7">
    <source>
        <dbReference type="PROSITE-ProRule" id="PRU01360"/>
    </source>
</evidence>
<evidence type="ECO:0000313" key="11">
    <source>
        <dbReference type="Proteomes" id="UP000093807"/>
    </source>
</evidence>
<keyword evidence="11" id="KW-1185">Reference proteome</keyword>
<evidence type="ECO:0000256" key="3">
    <source>
        <dbReference type="ARBA" id="ARBA00022452"/>
    </source>
</evidence>
<feature type="domain" description="TonB-dependent receptor plug" evidence="9">
    <location>
        <begin position="136"/>
        <end position="260"/>
    </location>
</feature>